<accession>A0A1I7NAT7</accession>
<gene>
    <name evidence="1" type="ORF">SAMN05216456_1454</name>
</gene>
<dbReference type="InterPro" id="IPR046574">
    <property type="entry name" value="DUF6634"/>
</dbReference>
<organism evidence="1 2">
    <name type="scientific">Devosia crocina</name>
    <dbReference type="NCBI Taxonomy" id="429728"/>
    <lineage>
        <taxon>Bacteria</taxon>
        <taxon>Pseudomonadati</taxon>
        <taxon>Pseudomonadota</taxon>
        <taxon>Alphaproteobacteria</taxon>
        <taxon>Hyphomicrobiales</taxon>
        <taxon>Devosiaceae</taxon>
        <taxon>Devosia</taxon>
    </lineage>
</organism>
<reference evidence="1 2" key="1">
    <citation type="submission" date="2016-10" db="EMBL/GenBank/DDBJ databases">
        <authorList>
            <person name="de Groot N.N."/>
        </authorList>
    </citation>
    <scope>NUCLEOTIDE SEQUENCE [LARGE SCALE GENOMIC DNA]</scope>
    <source>
        <strain evidence="1 2">IPL20</strain>
    </source>
</reference>
<name>A0A1I7NAT7_9HYPH</name>
<evidence type="ECO:0000313" key="1">
    <source>
        <dbReference type="EMBL" id="SFV31775.1"/>
    </source>
</evidence>
<protein>
    <submittedName>
        <fullName evidence="1">Uncharacterized protein</fullName>
    </submittedName>
</protein>
<dbReference type="Proteomes" id="UP000199074">
    <property type="component" value="Unassembled WGS sequence"/>
</dbReference>
<evidence type="ECO:0000313" key="2">
    <source>
        <dbReference type="Proteomes" id="UP000199074"/>
    </source>
</evidence>
<dbReference type="RefSeq" id="WP_425284872.1">
    <property type="nucleotide sequence ID" value="NZ_FPCK01000001.1"/>
</dbReference>
<proteinExistence type="predicted"/>
<dbReference type="Pfam" id="PF20339">
    <property type="entry name" value="DUF6634"/>
    <property type="match status" value="1"/>
</dbReference>
<sequence>MTSASVDRGRGNAMTVLNRKTILDGLRAAAVIRAGELPTEADLANAPTLTLWTYEPLSGEFYRLAGIVAGHPRLPDGSCFTSAVLAIDPCLKWARTVSRFYKLGPSILEITKRENSSGA</sequence>
<dbReference type="AlphaFoldDB" id="A0A1I7NAT7"/>
<dbReference type="STRING" id="429728.SAMN05216456_1454"/>
<dbReference type="EMBL" id="FPCK01000001">
    <property type="protein sequence ID" value="SFV31775.1"/>
    <property type="molecule type" value="Genomic_DNA"/>
</dbReference>
<keyword evidence="2" id="KW-1185">Reference proteome</keyword>